<keyword evidence="3" id="KW-1185">Reference proteome</keyword>
<dbReference type="InterPro" id="IPR013783">
    <property type="entry name" value="Ig-like_fold"/>
</dbReference>
<protein>
    <recommendedName>
        <fullName evidence="4">Oxygen tolerance</fullName>
    </recommendedName>
</protein>
<evidence type="ECO:0000256" key="1">
    <source>
        <dbReference type="SAM" id="SignalP"/>
    </source>
</evidence>
<dbReference type="AlphaFoldDB" id="A0A967C5Z4"/>
<dbReference type="Gene3D" id="2.60.40.10">
    <property type="entry name" value="Immunoglobulins"/>
    <property type="match status" value="1"/>
</dbReference>
<dbReference type="PROSITE" id="PS51257">
    <property type="entry name" value="PROKAR_LIPOPROTEIN"/>
    <property type="match status" value="1"/>
</dbReference>
<gene>
    <name evidence="2" type="ORF">HBA54_01010</name>
</gene>
<dbReference type="EMBL" id="JAAQPH010000001">
    <property type="protein sequence ID" value="NIA67167.1"/>
    <property type="molecule type" value="Genomic_DNA"/>
</dbReference>
<evidence type="ECO:0000313" key="2">
    <source>
        <dbReference type="EMBL" id="NIA67167.1"/>
    </source>
</evidence>
<dbReference type="Proteomes" id="UP000761264">
    <property type="component" value="Unassembled WGS sequence"/>
</dbReference>
<evidence type="ECO:0008006" key="4">
    <source>
        <dbReference type="Google" id="ProtNLM"/>
    </source>
</evidence>
<feature type="chain" id="PRO_5036940016" description="Oxygen tolerance" evidence="1">
    <location>
        <begin position="28"/>
        <end position="402"/>
    </location>
</feature>
<name>A0A967C5Z4_9PROT</name>
<sequence>MRRSLLGISALLIGLACMLIMAPASQAQTLNVTVTPDRAGISLTGPSTVTVVWQLTRLSPTALPGTSSSPNAQLFVGGLLAGTVGGTLSRSFTGAGGMTEVRSATETIVIPQGVAFRAVKSGAPILLTRTFTDTSALPPDTAAVALFPTGPGSEPFSISRLSLTFDDRSRVKVLPKGSRLRAVAEINTTGTGLIVGQWEYAPATTTAGTPIFRPLALVRQNVAGGRRVLITSPALPTRFEGTNLVRLNITEPGRVFDEPELQYYVTPESPLPDQQEPRLLLITSPSEGTPLTQTTRFAWQAVPGAEAYKLELYRGDPGPAELPVAQDEVVANLPLDPAPDAAPSGNGPLTGIVLPGAVTETRLKDFTLAHLPPDRRYRWMVKAIGKDGVMLGASEVREIYKP</sequence>
<evidence type="ECO:0000313" key="3">
    <source>
        <dbReference type="Proteomes" id="UP000761264"/>
    </source>
</evidence>
<keyword evidence="1" id="KW-0732">Signal</keyword>
<proteinExistence type="predicted"/>
<reference evidence="2" key="1">
    <citation type="submission" date="2020-03" db="EMBL/GenBank/DDBJ databases">
        <title>Genome of Pelagibius litoralis DSM 21314T.</title>
        <authorList>
            <person name="Wang G."/>
        </authorList>
    </citation>
    <scope>NUCLEOTIDE SEQUENCE</scope>
    <source>
        <strain evidence="2">DSM 21314</strain>
    </source>
</reference>
<accession>A0A967C5Z4</accession>
<dbReference type="RefSeq" id="WP_167220451.1">
    <property type="nucleotide sequence ID" value="NZ_JAAQPH010000001.1"/>
</dbReference>
<comment type="caution">
    <text evidence="2">The sequence shown here is derived from an EMBL/GenBank/DDBJ whole genome shotgun (WGS) entry which is preliminary data.</text>
</comment>
<organism evidence="2 3">
    <name type="scientific">Pelagibius litoralis</name>
    <dbReference type="NCBI Taxonomy" id="374515"/>
    <lineage>
        <taxon>Bacteria</taxon>
        <taxon>Pseudomonadati</taxon>
        <taxon>Pseudomonadota</taxon>
        <taxon>Alphaproteobacteria</taxon>
        <taxon>Rhodospirillales</taxon>
        <taxon>Rhodovibrionaceae</taxon>
        <taxon>Pelagibius</taxon>
    </lineage>
</organism>
<feature type="signal peptide" evidence="1">
    <location>
        <begin position="1"/>
        <end position="27"/>
    </location>
</feature>